<gene>
    <name evidence="1" type="ORF">M501DRAFT_992096</name>
</gene>
<dbReference type="PANTHER" id="PTHR42085">
    <property type="entry name" value="F-BOX DOMAIN-CONTAINING PROTEIN"/>
    <property type="match status" value="1"/>
</dbReference>
<evidence type="ECO:0000313" key="2">
    <source>
        <dbReference type="Proteomes" id="UP000799429"/>
    </source>
</evidence>
<proteinExistence type="predicted"/>
<dbReference type="InterPro" id="IPR038883">
    <property type="entry name" value="AN11006-like"/>
</dbReference>
<dbReference type="PANTHER" id="PTHR42085:SF2">
    <property type="entry name" value="F-BOX DOMAIN-CONTAINING PROTEIN"/>
    <property type="match status" value="1"/>
</dbReference>
<dbReference type="AlphaFoldDB" id="A0A9P4SC70"/>
<dbReference type="Proteomes" id="UP000799429">
    <property type="component" value="Unassembled WGS sequence"/>
</dbReference>
<keyword evidence="2" id="KW-1185">Reference proteome</keyword>
<comment type="caution">
    <text evidence="1">The sequence shown here is derived from an EMBL/GenBank/DDBJ whole genome shotgun (WGS) entry which is preliminary data.</text>
</comment>
<organism evidence="1 2">
    <name type="scientific">Patellaria atrata CBS 101060</name>
    <dbReference type="NCBI Taxonomy" id="1346257"/>
    <lineage>
        <taxon>Eukaryota</taxon>
        <taxon>Fungi</taxon>
        <taxon>Dikarya</taxon>
        <taxon>Ascomycota</taxon>
        <taxon>Pezizomycotina</taxon>
        <taxon>Dothideomycetes</taxon>
        <taxon>Dothideomycetes incertae sedis</taxon>
        <taxon>Patellariales</taxon>
        <taxon>Patellariaceae</taxon>
        <taxon>Patellaria</taxon>
    </lineage>
</organism>
<accession>A0A9P4SC70</accession>
<name>A0A9P4SC70_9PEZI</name>
<dbReference type="OrthoDB" id="3510794at2759"/>
<evidence type="ECO:0000313" key="1">
    <source>
        <dbReference type="EMBL" id="KAF2839105.1"/>
    </source>
</evidence>
<protein>
    <submittedName>
        <fullName evidence="1">Uncharacterized protein</fullName>
    </submittedName>
</protein>
<dbReference type="EMBL" id="MU006095">
    <property type="protein sequence ID" value="KAF2839105.1"/>
    <property type="molecule type" value="Genomic_DNA"/>
</dbReference>
<reference evidence="1" key="1">
    <citation type="journal article" date="2020" name="Stud. Mycol.">
        <title>101 Dothideomycetes genomes: a test case for predicting lifestyles and emergence of pathogens.</title>
        <authorList>
            <person name="Haridas S."/>
            <person name="Albert R."/>
            <person name="Binder M."/>
            <person name="Bloem J."/>
            <person name="Labutti K."/>
            <person name="Salamov A."/>
            <person name="Andreopoulos B."/>
            <person name="Baker S."/>
            <person name="Barry K."/>
            <person name="Bills G."/>
            <person name="Bluhm B."/>
            <person name="Cannon C."/>
            <person name="Castanera R."/>
            <person name="Culley D."/>
            <person name="Daum C."/>
            <person name="Ezra D."/>
            <person name="Gonzalez J."/>
            <person name="Henrissat B."/>
            <person name="Kuo A."/>
            <person name="Liang C."/>
            <person name="Lipzen A."/>
            <person name="Lutzoni F."/>
            <person name="Magnuson J."/>
            <person name="Mondo S."/>
            <person name="Nolan M."/>
            <person name="Ohm R."/>
            <person name="Pangilinan J."/>
            <person name="Park H.-J."/>
            <person name="Ramirez L."/>
            <person name="Alfaro M."/>
            <person name="Sun H."/>
            <person name="Tritt A."/>
            <person name="Yoshinaga Y."/>
            <person name="Zwiers L.-H."/>
            <person name="Turgeon B."/>
            <person name="Goodwin S."/>
            <person name="Spatafora J."/>
            <person name="Crous P."/>
            <person name="Grigoriev I."/>
        </authorList>
    </citation>
    <scope>NUCLEOTIDE SEQUENCE</scope>
    <source>
        <strain evidence="1">CBS 101060</strain>
    </source>
</reference>
<sequence length="276" mass="32730">MGPKKHLHATSRIKMKTRRKTYYEKIEGEFPFLKLPAEIRVMIYEEAIERKERLYQTERLRAYLESYQCSLKTAAKETTHCPSLLLINRQTSTEFMKVFARVTPFTFLVLPAALSFYDSGPDFRKYLPSDSLFPFLRNVTFDLQEVWHRVKMGRIRAWKQYSRDVKFMLASMSTLEVLKLQMDPGFKEEVLELLWHDIAEERRNCPRLMQIEFFYHQRKFQMRKVETGVDTWLLDVFHGHSSEDDHLADYCPLKLISRWSRIVSGADSASLSLHVT</sequence>